<proteinExistence type="predicted"/>
<dbReference type="RefSeq" id="YP_009324355.1">
    <property type="nucleotide sequence ID" value="NC_031935.1"/>
</dbReference>
<dbReference type="OrthoDB" id="15595at10239"/>
<evidence type="ECO:0000313" key="1">
    <source>
        <dbReference type="EMBL" id="AOV61887.1"/>
    </source>
</evidence>
<dbReference type="Proteomes" id="UP000202081">
    <property type="component" value="Segment"/>
</dbReference>
<dbReference type="KEGG" id="vg:30309266"/>
<gene>
    <name evidence="1" type="ORF">P29B0810_192</name>
</gene>
<dbReference type="EMBL" id="KU686211">
    <property type="protein sequence ID" value="AOV61887.1"/>
    <property type="molecule type" value="Genomic_DNA"/>
</dbReference>
<accession>A0A1D8KTG8</accession>
<reference evidence="1 2" key="1">
    <citation type="journal article" date="2016" name="Virology">
        <title>The genomic content and context of auxiliary metabolic genes in marine cyanomyoviruses.</title>
        <authorList>
            <person name="Crummett L.T."/>
            <person name="Puxty R.J."/>
            <person name="Weihe C."/>
            <person name="Marston M.F."/>
            <person name="Martiny J.B."/>
        </authorList>
    </citation>
    <scope>NUCLEOTIDE SEQUENCE [LARGE SCALE GENOMIC DNA]</scope>
    <source>
        <strain evidence="1">0810PA29</strain>
    </source>
</reference>
<name>A0A1D8KTG8_9CAUD</name>
<sequence length="289" mass="29521">MAINFPSTAGQATDGSYTYTVAGITYSWDGSSWRAAGAGASATDKTLFSVTQNAAGTAALSYNSNTGVFSYTPPDLSSYAQTSSLNIANWDAAFGWGNHASAGYLTAEADTLNTVTGRGATTTNNITVGRLTAGGLTYPTSNGTSGQALISDGAGNVNWGSVATTGLQSRSTAQVTQSIANNTAANVSFTTPKTYALLKIETSHAAWVTLYSDTASRTADSTRNEQTDPTPGSGVLAEVITAGGTTQLITPGTICFNSGATGTTYAKIVNKSGATNNITVTLTYVQIED</sequence>
<evidence type="ECO:0000313" key="2">
    <source>
        <dbReference type="Proteomes" id="UP000202081"/>
    </source>
</evidence>
<protein>
    <submittedName>
        <fullName evidence="1">Uncharacterized protein</fullName>
    </submittedName>
</protein>
<organism evidence="1 2">
    <name type="scientific">Synechococcus phage S-WAM2</name>
    <dbReference type="NCBI Taxonomy" id="1815522"/>
    <lineage>
        <taxon>Viruses</taxon>
        <taxon>Duplodnaviria</taxon>
        <taxon>Heunggongvirae</taxon>
        <taxon>Uroviricota</taxon>
        <taxon>Caudoviricetes</taxon>
        <taxon>Pantevenvirales</taxon>
        <taxon>Kyanoviridae</taxon>
        <taxon>Cymopoleiavirus</taxon>
        <taxon>Cymopoleiavirus swam2</taxon>
    </lineage>
</organism>
<dbReference type="GeneID" id="30309266"/>
<keyword evidence="2" id="KW-1185">Reference proteome</keyword>